<protein>
    <submittedName>
        <fullName evidence="1">Uncharacterized protein</fullName>
    </submittedName>
</protein>
<name>A0A1I5UZH6_9SPHN</name>
<proteinExistence type="predicted"/>
<gene>
    <name evidence="1" type="ORF">SAMN04488241_12110</name>
</gene>
<evidence type="ECO:0000313" key="1">
    <source>
        <dbReference type="EMBL" id="SFQ00629.1"/>
    </source>
</evidence>
<sequence length="115" mass="12911">MVSVSAVGNRLTYQFGTPAKVEMTIIASAAQGNVFFRMDRYASMEYQLRFTNGPYSYIVYSMGANQRAGSDDVSGLVVMKGKQQIANMNCIRFSELNLPFDYDQLPEDSEEYTAM</sequence>
<dbReference type="EMBL" id="FOXP01000021">
    <property type="protein sequence ID" value="SFQ00629.1"/>
    <property type="molecule type" value="Genomic_DNA"/>
</dbReference>
<reference evidence="2" key="1">
    <citation type="submission" date="2016-10" db="EMBL/GenBank/DDBJ databases">
        <authorList>
            <person name="Varghese N."/>
            <person name="Submissions S."/>
        </authorList>
    </citation>
    <scope>NUCLEOTIDE SEQUENCE [LARGE SCALE GENOMIC DNA]</scope>
    <source>
        <strain evidence="2">CGMCC 1.9113</strain>
    </source>
</reference>
<dbReference type="Proteomes" id="UP000199586">
    <property type="component" value="Unassembled WGS sequence"/>
</dbReference>
<accession>A0A1I5UZH6</accession>
<evidence type="ECO:0000313" key="2">
    <source>
        <dbReference type="Proteomes" id="UP000199586"/>
    </source>
</evidence>
<dbReference type="AlphaFoldDB" id="A0A1I5UZH6"/>
<organism evidence="1 2">
    <name type="scientific">Sphingomonas rubra</name>
    <dbReference type="NCBI Taxonomy" id="634430"/>
    <lineage>
        <taxon>Bacteria</taxon>
        <taxon>Pseudomonadati</taxon>
        <taxon>Pseudomonadota</taxon>
        <taxon>Alphaproteobacteria</taxon>
        <taxon>Sphingomonadales</taxon>
        <taxon>Sphingomonadaceae</taxon>
        <taxon>Sphingomonas</taxon>
    </lineage>
</organism>
<keyword evidence="2" id="KW-1185">Reference proteome</keyword>